<organism evidence="7 8">
    <name type="scientific">Epichloe bromicola</name>
    <dbReference type="NCBI Taxonomy" id="79588"/>
    <lineage>
        <taxon>Eukaryota</taxon>
        <taxon>Fungi</taxon>
        <taxon>Dikarya</taxon>
        <taxon>Ascomycota</taxon>
        <taxon>Pezizomycotina</taxon>
        <taxon>Sordariomycetes</taxon>
        <taxon>Hypocreomycetidae</taxon>
        <taxon>Hypocreales</taxon>
        <taxon>Clavicipitaceae</taxon>
        <taxon>Epichloe</taxon>
    </lineage>
</organism>
<comment type="caution">
    <text evidence="7">The sequence shown here is derived from an EMBL/GenBank/DDBJ whole genome shotgun (WGS) entry which is preliminary data.</text>
</comment>
<dbReference type="Pfam" id="PF00002">
    <property type="entry name" value="7tm_2"/>
    <property type="match status" value="1"/>
</dbReference>
<feature type="transmembrane region" description="Helical" evidence="5">
    <location>
        <begin position="26"/>
        <end position="43"/>
    </location>
</feature>
<keyword evidence="2 5" id="KW-0812">Transmembrane</keyword>
<feature type="transmembrane region" description="Helical" evidence="5">
    <location>
        <begin position="126"/>
        <end position="147"/>
    </location>
</feature>
<keyword evidence="4 5" id="KW-0472">Membrane</keyword>
<evidence type="ECO:0000256" key="3">
    <source>
        <dbReference type="ARBA" id="ARBA00022989"/>
    </source>
</evidence>
<evidence type="ECO:0000256" key="4">
    <source>
        <dbReference type="ARBA" id="ARBA00023136"/>
    </source>
</evidence>
<dbReference type="PROSITE" id="PS50261">
    <property type="entry name" value="G_PROTEIN_RECEP_F2_4"/>
    <property type="match status" value="1"/>
</dbReference>
<evidence type="ECO:0000313" key="8">
    <source>
        <dbReference type="Proteomes" id="UP001562357"/>
    </source>
</evidence>
<gene>
    <name evidence="7" type="primary">g1845</name>
    <name evidence="7" type="ORF">EsDP_00001845</name>
</gene>
<feature type="transmembrane region" description="Helical" evidence="5">
    <location>
        <begin position="304"/>
        <end position="329"/>
    </location>
</feature>
<sequence length="398" mass="43350">MESSDDGSKLSTEHINTLITIERTGAGLSMAAIVLTVISYLAFKKLRTTPNLFLVFASIANAGASIASMMGYDGLRMGVNSALCQAQGFIFEWFMQADPWWSCAMAVNVFLVFFNNSDPSLFRKYTWVYCIICFGGPMVPAVVLVALQGDPKGPVIGDAASFARPNEWYGLAVTEVHITTDVPGFDSEEAIASPTPAHSAESRMCGGLSHNDSQAEFRARPTQQFETTCSSGGRHTNRTTLSGRFGTLTSTASMKLKRLDPVKMAYLRTSFIFGLSVLITWIPSSVNRLYSLANEGQVSYSLSIASGCVLPLQGVWNAIIFFTTSWSAVRAEATAVKARFGYGHREYPRGTTRLDSRLGLSSTDTSDDFGESQVPGKKWCGCSRCCGGDETEMYEHEK</sequence>
<comment type="subcellular location">
    <subcellularLocation>
        <location evidence="1">Membrane</location>
        <topology evidence="1">Multi-pass membrane protein</topology>
    </subcellularLocation>
</comment>
<evidence type="ECO:0000256" key="2">
    <source>
        <dbReference type="ARBA" id="ARBA00022692"/>
    </source>
</evidence>
<dbReference type="InterPro" id="IPR017981">
    <property type="entry name" value="GPCR_2-like_7TM"/>
</dbReference>
<feature type="transmembrane region" description="Helical" evidence="5">
    <location>
        <begin position="265"/>
        <end position="284"/>
    </location>
</feature>
<evidence type="ECO:0000313" key="7">
    <source>
        <dbReference type="EMBL" id="GAB0133437.1"/>
    </source>
</evidence>
<protein>
    <recommendedName>
        <fullName evidence="6">G-protein coupled receptors family 2 profile 2 domain-containing protein</fullName>
    </recommendedName>
</protein>
<accession>A0ABQ0CJ30</accession>
<keyword evidence="3 5" id="KW-1133">Transmembrane helix</keyword>
<keyword evidence="8" id="KW-1185">Reference proteome</keyword>
<dbReference type="EMBL" id="BAAFGZ010000044">
    <property type="protein sequence ID" value="GAB0133437.1"/>
    <property type="molecule type" value="Genomic_DNA"/>
</dbReference>
<name>A0ABQ0CJ30_9HYPO</name>
<evidence type="ECO:0000256" key="5">
    <source>
        <dbReference type="SAM" id="Phobius"/>
    </source>
</evidence>
<reference evidence="8" key="1">
    <citation type="submission" date="2024-06" db="EMBL/GenBank/DDBJ databases">
        <title>Draft Genome Sequences of Epichloe bromicola Strains Isolated from Elymus ciliaris.</title>
        <authorList>
            <consortium name="Epichloe bromicola genome sequencing consortium"/>
            <person name="Miura A."/>
            <person name="Imano S."/>
            <person name="Ashida A."/>
            <person name="Sato I."/>
            <person name="Chiba S."/>
            <person name="Tanaka A."/>
            <person name="Camagna M."/>
            <person name="Takemoto D."/>
        </authorList>
    </citation>
    <scope>NUCLEOTIDE SEQUENCE [LARGE SCALE GENOMIC DNA]</scope>
    <source>
        <strain evidence="8">DP</strain>
    </source>
</reference>
<feature type="transmembrane region" description="Helical" evidence="5">
    <location>
        <begin position="52"/>
        <end position="72"/>
    </location>
</feature>
<dbReference type="SUPFAM" id="SSF81321">
    <property type="entry name" value="Family A G protein-coupled receptor-like"/>
    <property type="match status" value="1"/>
</dbReference>
<evidence type="ECO:0000256" key="1">
    <source>
        <dbReference type="ARBA" id="ARBA00004141"/>
    </source>
</evidence>
<proteinExistence type="predicted"/>
<dbReference type="PANTHER" id="PTHR23112:SF0">
    <property type="entry name" value="TRANSMEMBRANE PROTEIN 116"/>
    <property type="match status" value="1"/>
</dbReference>
<dbReference type="Proteomes" id="UP001562357">
    <property type="component" value="Unassembled WGS sequence"/>
</dbReference>
<evidence type="ECO:0000259" key="6">
    <source>
        <dbReference type="PROSITE" id="PS50261"/>
    </source>
</evidence>
<dbReference type="PANTHER" id="PTHR23112">
    <property type="entry name" value="G PROTEIN-COUPLED RECEPTOR 157-RELATED"/>
    <property type="match status" value="1"/>
</dbReference>
<dbReference type="InterPro" id="IPR000832">
    <property type="entry name" value="GPCR_2_secretin-like"/>
</dbReference>
<feature type="domain" description="G-protein coupled receptors family 2 profile 2" evidence="6">
    <location>
        <begin position="18"/>
        <end position="148"/>
    </location>
</feature>
<dbReference type="Gene3D" id="1.20.1070.10">
    <property type="entry name" value="Rhodopsin 7-helix transmembrane proteins"/>
    <property type="match status" value="1"/>
</dbReference>